<sequence length="235" mass="26151">MPDTAVLRSDDEATAALERLLADRWSCRAFRPEPVAREEILRILDLARRSPSWCNTQPWHVHVTSGAETERFRAALRSAIAEGLQQSPDIAFPEAYEGVYRERRQISGRQLYSSLGIEKGDRIASGRQMLRNFELFDAPHVAIVTTERALGSYGAVDCGIFVSNFLLAAHSRGIGTIPQAALATQAPLIRRHFGLPANRQVLVGISFGYADDDHPVNSYRTDRQDLNQLATFCEG</sequence>
<evidence type="ECO:0000259" key="4">
    <source>
        <dbReference type="Pfam" id="PF00881"/>
    </source>
</evidence>
<dbReference type="Proteomes" id="UP001251217">
    <property type="component" value="Unassembled WGS sequence"/>
</dbReference>
<dbReference type="InterPro" id="IPR050627">
    <property type="entry name" value="Nitroreductase/BluB"/>
</dbReference>
<reference evidence="5 6" key="1">
    <citation type="submission" date="2023-07" db="EMBL/GenBank/DDBJ databases">
        <title>Sorghum-associated microbial communities from plants grown in Nebraska, USA.</title>
        <authorList>
            <person name="Schachtman D."/>
        </authorList>
    </citation>
    <scope>NUCLEOTIDE SEQUENCE [LARGE SCALE GENOMIC DNA]</scope>
    <source>
        <strain evidence="5 6">4272</strain>
    </source>
</reference>
<dbReference type="EMBL" id="JAVDWW010000013">
    <property type="protein sequence ID" value="MDR7172549.1"/>
    <property type="molecule type" value="Genomic_DNA"/>
</dbReference>
<feature type="domain" description="Nitroreductase" evidence="4">
    <location>
        <begin position="22"/>
        <end position="209"/>
    </location>
</feature>
<name>A0ABU1XQB8_9NOCA</name>
<protein>
    <submittedName>
        <fullName evidence="5">Nitroreductase</fullName>
    </submittedName>
</protein>
<dbReference type="PANTHER" id="PTHR23026:SF90">
    <property type="entry name" value="IODOTYROSINE DEIODINASE 1"/>
    <property type="match status" value="1"/>
</dbReference>
<accession>A0ABU1XQB8</accession>
<dbReference type="RefSeq" id="WP_063008789.1">
    <property type="nucleotide sequence ID" value="NZ_JAVDWW010000013.1"/>
</dbReference>
<keyword evidence="2" id="KW-0288">FMN</keyword>
<dbReference type="SUPFAM" id="SSF55469">
    <property type="entry name" value="FMN-dependent nitroreductase-like"/>
    <property type="match status" value="1"/>
</dbReference>
<evidence type="ECO:0000256" key="2">
    <source>
        <dbReference type="ARBA" id="ARBA00022643"/>
    </source>
</evidence>
<dbReference type="InterPro" id="IPR029479">
    <property type="entry name" value="Nitroreductase"/>
</dbReference>
<dbReference type="Pfam" id="PF00881">
    <property type="entry name" value="Nitroreductase"/>
    <property type="match status" value="1"/>
</dbReference>
<evidence type="ECO:0000256" key="1">
    <source>
        <dbReference type="ARBA" id="ARBA00022630"/>
    </source>
</evidence>
<evidence type="ECO:0000313" key="5">
    <source>
        <dbReference type="EMBL" id="MDR7172549.1"/>
    </source>
</evidence>
<keyword evidence="3" id="KW-0560">Oxidoreductase</keyword>
<keyword evidence="1" id="KW-0285">Flavoprotein</keyword>
<keyword evidence="6" id="KW-1185">Reference proteome</keyword>
<dbReference type="CDD" id="cd02136">
    <property type="entry name" value="PnbA_NfnB-like"/>
    <property type="match status" value="1"/>
</dbReference>
<dbReference type="Gene3D" id="3.40.109.10">
    <property type="entry name" value="NADH Oxidase"/>
    <property type="match status" value="1"/>
</dbReference>
<organism evidence="5 6">
    <name type="scientific">Nocardia kruczakiae</name>
    <dbReference type="NCBI Taxonomy" id="261477"/>
    <lineage>
        <taxon>Bacteria</taxon>
        <taxon>Bacillati</taxon>
        <taxon>Actinomycetota</taxon>
        <taxon>Actinomycetes</taxon>
        <taxon>Mycobacteriales</taxon>
        <taxon>Nocardiaceae</taxon>
        <taxon>Nocardia</taxon>
    </lineage>
</organism>
<proteinExistence type="predicted"/>
<evidence type="ECO:0000313" key="6">
    <source>
        <dbReference type="Proteomes" id="UP001251217"/>
    </source>
</evidence>
<gene>
    <name evidence="5" type="ORF">J2W56_006314</name>
</gene>
<evidence type="ECO:0000256" key="3">
    <source>
        <dbReference type="ARBA" id="ARBA00023002"/>
    </source>
</evidence>
<comment type="caution">
    <text evidence="5">The sequence shown here is derived from an EMBL/GenBank/DDBJ whole genome shotgun (WGS) entry which is preliminary data.</text>
</comment>
<dbReference type="PANTHER" id="PTHR23026">
    <property type="entry name" value="NADPH NITROREDUCTASE"/>
    <property type="match status" value="1"/>
</dbReference>
<dbReference type="InterPro" id="IPR000415">
    <property type="entry name" value="Nitroreductase-like"/>
</dbReference>